<feature type="transmembrane region" description="Helical" evidence="2">
    <location>
        <begin position="163"/>
        <end position="185"/>
    </location>
</feature>
<dbReference type="GO" id="GO:0043252">
    <property type="term" value="P:sodium-independent organic anion transport"/>
    <property type="evidence" value="ECO:0007669"/>
    <property type="project" value="TreeGrafter"/>
</dbReference>
<dbReference type="InterPro" id="IPR004156">
    <property type="entry name" value="OATP"/>
</dbReference>
<protein>
    <submittedName>
        <fullName evidence="3">Uncharacterized protein</fullName>
    </submittedName>
</protein>
<feature type="transmembrane region" description="Helical" evidence="2">
    <location>
        <begin position="206"/>
        <end position="228"/>
    </location>
</feature>
<feature type="transmembrane region" description="Helical" evidence="2">
    <location>
        <begin position="356"/>
        <end position="375"/>
    </location>
</feature>
<keyword evidence="1" id="KW-1015">Disulfide bond</keyword>
<feature type="transmembrane region" description="Helical" evidence="2">
    <location>
        <begin position="395"/>
        <end position="415"/>
    </location>
</feature>
<evidence type="ECO:0000256" key="1">
    <source>
        <dbReference type="ARBA" id="ARBA00023157"/>
    </source>
</evidence>
<evidence type="ECO:0000256" key="2">
    <source>
        <dbReference type="SAM" id="Phobius"/>
    </source>
</evidence>
<dbReference type="GO" id="GO:0016020">
    <property type="term" value="C:membrane"/>
    <property type="evidence" value="ECO:0007669"/>
    <property type="project" value="InterPro"/>
</dbReference>
<organism evidence="3 4">
    <name type="scientific">Diploptera punctata</name>
    <name type="common">Pacific beetle cockroach</name>
    <dbReference type="NCBI Taxonomy" id="6984"/>
    <lineage>
        <taxon>Eukaryota</taxon>
        <taxon>Metazoa</taxon>
        <taxon>Ecdysozoa</taxon>
        <taxon>Arthropoda</taxon>
        <taxon>Hexapoda</taxon>
        <taxon>Insecta</taxon>
        <taxon>Pterygota</taxon>
        <taxon>Neoptera</taxon>
        <taxon>Polyneoptera</taxon>
        <taxon>Dictyoptera</taxon>
        <taxon>Blattodea</taxon>
        <taxon>Blaberoidea</taxon>
        <taxon>Blaberidae</taxon>
        <taxon>Diplopterinae</taxon>
        <taxon>Diploptera</taxon>
    </lineage>
</organism>
<dbReference type="PANTHER" id="PTHR11388:SF131">
    <property type="entry name" value="SOLUTE CARRIER ORGANIC ANION TRANSPORTER FAMILY MEMBER"/>
    <property type="match status" value="1"/>
</dbReference>
<gene>
    <name evidence="3" type="ORF">L9F63_016352</name>
</gene>
<feature type="transmembrane region" description="Helical" evidence="2">
    <location>
        <begin position="427"/>
        <end position="447"/>
    </location>
</feature>
<dbReference type="InterPro" id="IPR036259">
    <property type="entry name" value="MFS_trans_sf"/>
</dbReference>
<proteinExistence type="predicted"/>
<dbReference type="GO" id="GO:0015347">
    <property type="term" value="F:sodium-independent organic anion transmembrane transporter activity"/>
    <property type="evidence" value="ECO:0007669"/>
    <property type="project" value="TreeGrafter"/>
</dbReference>
<sequence length="462" mass="51919">MPFWQKEFLYSAADAANDSSDNDRDTFGNRLSCLKLVVCFSSAHACYSLTSCVKNKYSFLQTYQLLETCEPHGGRHGRHMRPGSLFRPAWLRKFGTPRYFLIVYSLLGTVQAMAFVYFVATLTTLEKRFKIPSRTTAVNDWASDFCYRLTLSYYGGKGNRPLWIAWGVALSGLSCFILMMPTSTWTHTSTNMTNNTGDVSCEYSMMPLILIFLSQFVLGIGSTMYFALGQPYLDDNVKKTQTPILYIDPSLTPIITKRDPRWLGWIILGTSMLAFSFMIAMFPKQLQKKDSNRNSGASVEQTPLPHEEQPLTKAMLSDFMPNDPIPSTKQEKTLKETSEKVEDFPTALKRLLKNKLLMTNITASIFYILAASAYMTYMIKYLETQFQQSASGANLIAGVASILSSVAGFLISGYLISKYKPRTSYVLGWNVIVGCVYITAEIIFIFLGCKHHDLQGVHSSTG</sequence>
<dbReference type="EMBL" id="JASPKZ010004202">
    <property type="protein sequence ID" value="KAJ9590583.1"/>
    <property type="molecule type" value="Genomic_DNA"/>
</dbReference>
<comment type="caution">
    <text evidence="3">The sequence shown here is derived from an EMBL/GenBank/DDBJ whole genome shotgun (WGS) entry which is preliminary data.</text>
</comment>
<feature type="transmembrane region" description="Helical" evidence="2">
    <location>
        <begin position="99"/>
        <end position="120"/>
    </location>
</feature>
<dbReference type="SUPFAM" id="SSF103473">
    <property type="entry name" value="MFS general substrate transporter"/>
    <property type="match status" value="1"/>
</dbReference>
<keyword evidence="2" id="KW-0812">Transmembrane</keyword>
<reference evidence="3" key="1">
    <citation type="journal article" date="2023" name="IScience">
        <title>Live-bearing cockroach genome reveals convergent evolutionary mechanisms linked to viviparity in insects and beyond.</title>
        <authorList>
            <person name="Fouks B."/>
            <person name="Harrison M.C."/>
            <person name="Mikhailova A.A."/>
            <person name="Marchal E."/>
            <person name="English S."/>
            <person name="Carruthers M."/>
            <person name="Jennings E.C."/>
            <person name="Chiamaka E.L."/>
            <person name="Frigard R.A."/>
            <person name="Pippel M."/>
            <person name="Attardo G.M."/>
            <person name="Benoit J.B."/>
            <person name="Bornberg-Bauer E."/>
            <person name="Tobe S.S."/>
        </authorList>
    </citation>
    <scope>NUCLEOTIDE SEQUENCE</scope>
    <source>
        <strain evidence="3">Stay&amp;Tobe</strain>
    </source>
</reference>
<dbReference type="PANTHER" id="PTHR11388">
    <property type="entry name" value="ORGANIC ANION TRANSPORTER"/>
    <property type="match status" value="1"/>
</dbReference>
<keyword evidence="2" id="KW-1133">Transmembrane helix</keyword>
<keyword evidence="2" id="KW-0472">Membrane</keyword>
<dbReference type="Pfam" id="PF03137">
    <property type="entry name" value="OATP"/>
    <property type="match status" value="1"/>
</dbReference>
<feature type="non-terminal residue" evidence="3">
    <location>
        <position position="462"/>
    </location>
</feature>
<accession>A0AAD8A1D5</accession>
<name>A0AAD8A1D5_DIPPU</name>
<evidence type="ECO:0000313" key="3">
    <source>
        <dbReference type="EMBL" id="KAJ9590583.1"/>
    </source>
</evidence>
<dbReference type="AlphaFoldDB" id="A0AAD8A1D5"/>
<feature type="transmembrane region" description="Helical" evidence="2">
    <location>
        <begin position="262"/>
        <end position="283"/>
    </location>
</feature>
<reference evidence="3" key="2">
    <citation type="submission" date="2023-05" db="EMBL/GenBank/DDBJ databases">
        <authorList>
            <person name="Fouks B."/>
        </authorList>
    </citation>
    <scope>NUCLEOTIDE SEQUENCE</scope>
    <source>
        <strain evidence="3">Stay&amp;Tobe</strain>
        <tissue evidence="3">Testes</tissue>
    </source>
</reference>
<dbReference type="Proteomes" id="UP001233999">
    <property type="component" value="Unassembled WGS sequence"/>
</dbReference>
<keyword evidence="4" id="KW-1185">Reference proteome</keyword>
<dbReference type="Gene3D" id="1.20.1250.20">
    <property type="entry name" value="MFS general substrate transporter like domains"/>
    <property type="match status" value="1"/>
</dbReference>
<evidence type="ECO:0000313" key="4">
    <source>
        <dbReference type="Proteomes" id="UP001233999"/>
    </source>
</evidence>